<dbReference type="InterPro" id="IPR005502">
    <property type="entry name" value="Ribosyl_crysJ1"/>
</dbReference>
<dbReference type="KEGG" id="thao:NI17_002020"/>
<reference evidence="4" key="1">
    <citation type="submission" date="2020-10" db="EMBL/GenBank/DDBJ databases">
        <title>De novo genome project of the cellulose decomposer Thermobifida halotolerans type strain.</title>
        <authorList>
            <person name="Nagy I."/>
            <person name="Horvath B."/>
            <person name="Kukolya J."/>
            <person name="Nagy I."/>
            <person name="Orsini M."/>
        </authorList>
    </citation>
    <scope>NUCLEOTIDE SEQUENCE</scope>
    <source>
        <strain evidence="4">DSM 44931</strain>
    </source>
</reference>
<keyword evidence="3" id="KW-0460">Magnesium</keyword>
<evidence type="ECO:0000313" key="4">
    <source>
        <dbReference type="EMBL" id="UOE20055.1"/>
    </source>
</evidence>
<dbReference type="Proteomes" id="UP000265719">
    <property type="component" value="Chromosome"/>
</dbReference>
<feature type="binding site" evidence="3">
    <location>
        <position position="317"/>
    </location>
    <ligand>
        <name>Mg(2+)</name>
        <dbReference type="ChEBI" id="CHEBI:18420"/>
        <label>1</label>
    </ligand>
</feature>
<evidence type="ECO:0000256" key="3">
    <source>
        <dbReference type="PIRSR" id="PIRSR605502-1"/>
    </source>
</evidence>
<dbReference type="EMBL" id="CP063196">
    <property type="protein sequence ID" value="UOE20055.1"/>
    <property type="molecule type" value="Genomic_DNA"/>
</dbReference>
<keyword evidence="3" id="KW-0479">Metal-binding</keyword>
<name>A0AA97LY68_9ACTN</name>
<sequence>MLSSAPTPEQKDGPHMAQDSEPLAAYRARVRGCLLGGAVGDALGAPVEFHTLHAIRAAHGPRGVRSHAAPEALVTDDTQMTLWTVEGLIRAGNRQALHGGKLDPAPAVHDAYLRWYHTQNHAAPTGDHTGWLAGRAWLYARRAPGTTCMNALSEAADGRQERGAGNTNGSKGCGGVMRSAPFGLLPPHTASDDDVFDWADQAAGLTHGHPTGRLASGATALLVRRLVSGDDLDAALDAVLAALRTRPHHEETTEALVAARAAAADGPPRAETVETLGGGWIAEEALAIAVYAALVHRGPQEFTDALALAVTHSGDSDSTGAVCGNLLGALHGEAALPGELADPVEGRDDLLRLADDLVTAFTADPRPASREWLERYGDQP</sequence>
<dbReference type="GO" id="GO:0016787">
    <property type="term" value="F:hydrolase activity"/>
    <property type="evidence" value="ECO:0007669"/>
    <property type="project" value="UniProtKB-KW"/>
</dbReference>
<dbReference type="PANTHER" id="PTHR16222">
    <property type="entry name" value="ADP-RIBOSYLGLYCOHYDROLASE"/>
    <property type="match status" value="1"/>
</dbReference>
<dbReference type="AlphaFoldDB" id="A0AA97LY68"/>
<dbReference type="GO" id="GO:0046872">
    <property type="term" value="F:metal ion binding"/>
    <property type="evidence" value="ECO:0007669"/>
    <property type="project" value="UniProtKB-KW"/>
</dbReference>
<feature type="binding site" evidence="3">
    <location>
        <position position="76"/>
    </location>
    <ligand>
        <name>Mg(2+)</name>
        <dbReference type="ChEBI" id="CHEBI:18420"/>
        <label>1</label>
    </ligand>
</feature>
<evidence type="ECO:0000256" key="2">
    <source>
        <dbReference type="ARBA" id="ARBA00022801"/>
    </source>
</evidence>
<feature type="binding site" evidence="3">
    <location>
        <position position="318"/>
    </location>
    <ligand>
        <name>Mg(2+)</name>
        <dbReference type="ChEBI" id="CHEBI:18420"/>
        <label>1</label>
    </ligand>
</feature>
<organism evidence="4 5">
    <name type="scientific">Thermobifida halotolerans</name>
    <dbReference type="NCBI Taxonomy" id="483545"/>
    <lineage>
        <taxon>Bacteria</taxon>
        <taxon>Bacillati</taxon>
        <taxon>Actinomycetota</taxon>
        <taxon>Actinomycetes</taxon>
        <taxon>Streptosporangiales</taxon>
        <taxon>Nocardiopsidaceae</taxon>
        <taxon>Thermobifida</taxon>
    </lineage>
</organism>
<dbReference type="Pfam" id="PF03747">
    <property type="entry name" value="ADP_ribosyl_GH"/>
    <property type="match status" value="1"/>
</dbReference>
<dbReference type="Gene3D" id="1.10.4080.10">
    <property type="entry name" value="ADP-ribosylation/Crystallin J1"/>
    <property type="match status" value="1"/>
</dbReference>
<keyword evidence="2" id="KW-0378">Hydrolase</keyword>
<comment type="similarity">
    <text evidence="1">Belongs to the ADP-ribosylglycohydrolase family.</text>
</comment>
<dbReference type="InterPro" id="IPR036705">
    <property type="entry name" value="Ribosyl_crysJ1_sf"/>
</dbReference>
<proteinExistence type="inferred from homology"/>
<gene>
    <name evidence="4" type="ORF">NI17_002020</name>
</gene>
<protein>
    <submittedName>
        <fullName evidence="4">ADP-ribosylglycohydrolase family protein</fullName>
    </submittedName>
</protein>
<evidence type="ECO:0000313" key="5">
    <source>
        <dbReference type="Proteomes" id="UP000265719"/>
    </source>
</evidence>
<dbReference type="PANTHER" id="PTHR16222:SF24">
    <property type="entry name" value="ADP-RIBOSYLHYDROLASE ARH3"/>
    <property type="match status" value="1"/>
</dbReference>
<evidence type="ECO:0000256" key="1">
    <source>
        <dbReference type="ARBA" id="ARBA00010702"/>
    </source>
</evidence>
<keyword evidence="5" id="KW-1185">Reference proteome</keyword>
<feature type="binding site" evidence="3">
    <location>
        <position position="315"/>
    </location>
    <ligand>
        <name>Mg(2+)</name>
        <dbReference type="ChEBI" id="CHEBI:18420"/>
        <label>1</label>
    </ligand>
</feature>
<comment type="cofactor">
    <cofactor evidence="3">
        <name>Mg(2+)</name>
        <dbReference type="ChEBI" id="CHEBI:18420"/>
    </cofactor>
    <text evidence="3">Binds 2 magnesium ions per subunit.</text>
</comment>
<dbReference type="SUPFAM" id="SSF101478">
    <property type="entry name" value="ADP-ribosylglycohydrolase"/>
    <property type="match status" value="1"/>
</dbReference>
<feature type="binding site" evidence="3">
    <location>
        <position position="77"/>
    </location>
    <ligand>
        <name>Mg(2+)</name>
        <dbReference type="ChEBI" id="CHEBI:18420"/>
        <label>1</label>
    </ligand>
</feature>
<accession>A0AA97LY68</accession>
<feature type="binding site" evidence="3">
    <location>
        <position position="75"/>
    </location>
    <ligand>
        <name>Mg(2+)</name>
        <dbReference type="ChEBI" id="CHEBI:18420"/>
        <label>1</label>
    </ligand>
</feature>
<dbReference type="InterPro" id="IPR050792">
    <property type="entry name" value="ADP-ribosylglycohydrolase"/>
</dbReference>